<reference evidence="4 5" key="1">
    <citation type="submission" date="2020-05" db="EMBL/GenBank/DDBJ databases">
        <title>Genome sequence of Kribbella sandramycini ATCC 39419.</title>
        <authorList>
            <person name="Maclea K.S."/>
            <person name="Fair J.L."/>
        </authorList>
    </citation>
    <scope>NUCLEOTIDE SEQUENCE [LARGE SCALE GENOMIC DNA]</scope>
    <source>
        <strain evidence="4 5">ATCC 39419</strain>
    </source>
</reference>
<dbReference type="AlphaFoldDB" id="A0A7Y4L0E7"/>
<dbReference type="EMBL" id="JACHKF010000001">
    <property type="protein sequence ID" value="MBB6565722.1"/>
    <property type="molecule type" value="Genomic_DNA"/>
</dbReference>
<dbReference type="RefSeq" id="WP_171674447.1">
    <property type="nucleotide sequence ID" value="NZ_BAAAGT010000001.1"/>
</dbReference>
<keyword evidence="2" id="KW-0472">Membrane</keyword>
<feature type="transmembrane region" description="Helical" evidence="2">
    <location>
        <begin position="211"/>
        <end position="232"/>
    </location>
</feature>
<evidence type="ECO:0000256" key="2">
    <source>
        <dbReference type="SAM" id="Phobius"/>
    </source>
</evidence>
<dbReference type="Proteomes" id="UP000534306">
    <property type="component" value="Unassembled WGS sequence"/>
</dbReference>
<evidence type="ECO:0000256" key="1">
    <source>
        <dbReference type="SAM" id="MobiDB-lite"/>
    </source>
</evidence>
<evidence type="ECO:0000313" key="5">
    <source>
        <dbReference type="Proteomes" id="UP000534306"/>
    </source>
</evidence>
<evidence type="ECO:0000313" key="6">
    <source>
        <dbReference type="Proteomes" id="UP000553957"/>
    </source>
</evidence>
<proteinExistence type="predicted"/>
<feature type="region of interest" description="Disordered" evidence="1">
    <location>
        <begin position="1"/>
        <end position="83"/>
    </location>
</feature>
<dbReference type="Proteomes" id="UP000553957">
    <property type="component" value="Unassembled WGS sequence"/>
</dbReference>
<keyword evidence="2" id="KW-1133">Transmembrane helix</keyword>
<feature type="compositionally biased region" description="Basic and acidic residues" evidence="1">
    <location>
        <begin position="11"/>
        <end position="22"/>
    </location>
</feature>
<evidence type="ECO:0000313" key="4">
    <source>
        <dbReference type="EMBL" id="NOL41984.1"/>
    </source>
</evidence>
<feature type="transmembrane region" description="Helical" evidence="2">
    <location>
        <begin position="91"/>
        <end position="113"/>
    </location>
</feature>
<keyword evidence="2" id="KW-0812">Transmembrane</keyword>
<feature type="transmembrane region" description="Helical" evidence="2">
    <location>
        <begin position="172"/>
        <end position="191"/>
    </location>
</feature>
<keyword evidence="5" id="KW-1185">Reference proteome</keyword>
<feature type="compositionally biased region" description="Low complexity" evidence="1">
    <location>
        <begin position="23"/>
        <end position="34"/>
    </location>
</feature>
<accession>A0A7Y4L0E7</accession>
<evidence type="ECO:0000313" key="3">
    <source>
        <dbReference type="EMBL" id="MBB6565722.1"/>
    </source>
</evidence>
<feature type="transmembrane region" description="Helical" evidence="2">
    <location>
        <begin position="133"/>
        <end position="152"/>
    </location>
</feature>
<gene>
    <name evidence="3" type="ORF">HNR71_001359</name>
    <name evidence="4" type="ORF">HPO96_17195</name>
</gene>
<comment type="caution">
    <text evidence="4">The sequence shown here is derived from an EMBL/GenBank/DDBJ whole genome shotgun (WGS) entry which is preliminary data.</text>
</comment>
<reference evidence="3 6" key="2">
    <citation type="submission" date="2020-08" db="EMBL/GenBank/DDBJ databases">
        <title>Sequencing the genomes of 1000 actinobacteria strains.</title>
        <authorList>
            <person name="Klenk H.-P."/>
        </authorList>
    </citation>
    <scope>NUCLEOTIDE SEQUENCE [LARGE SCALE GENOMIC DNA]</scope>
    <source>
        <strain evidence="3 6">DSM 15626</strain>
    </source>
</reference>
<organism evidence="4 5">
    <name type="scientific">Kribbella sandramycini</name>
    <dbReference type="NCBI Taxonomy" id="60450"/>
    <lineage>
        <taxon>Bacteria</taxon>
        <taxon>Bacillati</taxon>
        <taxon>Actinomycetota</taxon>
        <taxon>Actinomycetes</taxon>
        <taxon>Propionibacteriales</taxon>
        <taxon>Kribbellaceae</taxon>
        <taxon>Kribbella</taxon>
    </lineage>
</organism>
<sequence length="250" mass="26965">MSSPEFPTYGRGEESKPAEDQHYAQPQPYGSQPGQYGGPPPPPQQYGEYAQPPAYRPGHPYGAPAAPESHELPTYGRPESKAARDPRAERVLLIAAIVAGFYGLLVITMQRVSIREITQAPGSPLNHPLRTDVIDTLGQLLTILVGAVALYLWARDLLARRKVKEQPETTELVGLVLIAVSVIPLLLWLGLVLSTGLGANDGTLDRLPRAYGFGGLGLLVLAAGFALGYRTFKPAFQPVVRSAPGRAPWE</sequence>
<dbReference type="EMBL" id="JABJRC010000003">
    <property type="protein sequence ID" value="NOL41984.1"/>
    <property type="molecule type" value="Genomic_DNA"/>
</dbReference>
<name>A0A7Y4L0E7_9ACTN</name>
<protein>
    <submittedName>
        <fullName evidence="4">Uncharacterized protein</fullName>
    </submittedName>
</protein>